<dbReference type="InterPro" id="IPR029024">
    <property type="entry name" value="TerB-like"/>
</dbReference>
<dbReference type="OrthoDB" id="5509086at2"/>
<dbReference type="Proteomes" id="UP000315017">
    <property type="component" value="Chromosome"/>
</dbReference>
<evidence type="ECO:0000313" key="2">
    <source>
        <dbReference type="Proteomes" id="UP000315017"/>
    </source>
</evidence>
<gene>
    <name evidence="1" type="ORF">ETAA8_59500</name>
</gene>
<accession>A0A517YKP5</accession>
<name>A0A517YKP5_9BACT</name>
<dbReference type="EMBL" id="CP036274">
    <property type="protein sequence ID" value="QDU30801.1"/>
    <property type="molecule type" value="Genomic_DNA"/>
</dbReference>
<proteinExistence type="predicted"/>
<keyword evidence="2" id="KW-1185">Reference proteome</keyword>
<protein>
    <recommendedName>
        <fullName evidence="3">Co-chaperone DjlA N-terminal domain-containing protein</fullName>
    </recommendedName>
</protein>
<dbReference type="AlphaFoldDB" id="A0A517YKP5"/>
<dbReference type="KEGG" id="aagg:ETAA8_59500"/>
<dbReference type="RefSeq" id="WP_145096855.1">
    <property type="nucleotide sequence ID" value="NZ_CP036274.1"/>
</dbReference>
<evidence type="ECO:0008006" key="3">
    <source>
        <dbReference type="Google" id="ProtNLM"/>
    </source>
</evidence>
<reference evidence="1 2" key="1">
    <citation type="submission" date="2019-02" db="EMBL/GenBank/DDBJ databases">
        <title>Deep-cultivation of Planctomycetes and their phenomic and genomic characterization uncovers novel biology.</title>
        <authorList>
            <person name="Wiegand S."/>
            <person name="Jogler M."/>
            <person name="Boedeker C."/>
            <person name="Pinto D."/>
            <person name="Vollmers J."/>
            <person name="Rivas-Marin E."/>
            <person name="Kohn T."/>
            <person name="Peeters S.H."/>
            <person name="Heuer A."/>
            <person name="Rast P."/>
            <person name="Oberbeckmann S."/>
            <person name="Bunk B."/>
            <person name="Jeske O."/>
            <person name="Meyerdierks A."/>
            <person name="Storesund J.E."/>
            <person name="Kallscheuer N."/>
            <person name="Luecker S."/>
            <person name="Lage O.M."/>
            <person name="Pohl T."/>
            <person name="Merkel B.J."/>
            <person name="Hornburger P."/>
            <person name="Mueller R.-W."/>
            <person name="Bruemmer F."/>
            <person name="Labrenz M."/>
            <person name="Spormann A.M."/>
            <person name="Op den Camp H."/>
            <person name="Overmann J."/>
            <person name="Amann R."/>
            <person name="Jetten M.S.M."/>
            <person name="Mascher T."/>
            <person name="Medema M.H."/>
            <person name="Devos D.P."/>
            <person name="Kaster A.-K."/>
            <person name="Ovreas L."/>
            <person name="Rohde M."/>
            <person name="Galperin M.Y."/>
            <person name="Jogler C."/>
        </authorList>
    </citation>
    <scope>NUCLEOTIDE SEQUENCE [LARGE SCALE GENOMIC DNA]</scope>
    <source>
        <strain evidence="1 2">ETA_A8</strain>
    </source>
</reference>
<sequence>MTRSDFDGLYARGKSLEDLFFAKRDSELAAALQRKYTAEEKEQLLAMAVNIRDDKTLGEIAKLDSGVEIVAAMALLPLVEVAWCDGDVSPAEKAAVLKSAVEMGVDLDSPMYQLLQGWLGQRPTPAAIEAWKGYVKALIATVTPDTADKIRHGVLGRTEKIAQAAGGFLGLGSKISAAEKACLNDLATAFEPPASEPT</sequence>
<evidence type="ECO:0000313" key="1">
    <source>
        <dbReference type="EMBL" id="QDU30801.1"/>
    </source>
</evidence>
<organism evidence="1 2">
    <name type="scientific">Anatilimnocola aggregata</name>
    <dbReference type="NCBI Taxonomy" id="2528021"/>
    <lineage>
        <taxon>Bacteria</taxon>
        <taxon>Pseudomonadati</taxon>
        <taxon>Planctomycetota</taxon>
        <taxon>Planctomycetia</taxon>
        <taxon>Pirellulales</taxon>
        <taxon>Pirellulaceae</taxon>
        <taxon>Anatilimnocola</taxon>
    </lineage>
</organism>
<dbReference type="SUPFAM" id="SSF158682">
    <property type="entry name" value="TerB-like"/>
    <property type="match status" value="1"/>
</dbReference>